<dbReference type="RefSeq" id="WP_188991827.1">
    <property type="nucleotide sequence ID" value="NZ_BMMT01000029.1"/>
</dbReference>
<dbReference type="EMBL" id="BMMT01000029">
    <property type="protein sequence ID" value="GGJ06770.1"/>
    <property type="molecule type" value="Genomic_DNA"/>
</dbReference>
<reference evidence="1 2" key="1">
    <citation type="journal article" date="2014" name="Int. J. Syst. Evol. Microbiol.">
        <title>Complete genome sequence of Corynebacterium casei LMG S-19264T (=DSM 44701T), isolated from a smear-ripened cheese.</title>
        <authorList>
            <consortium name="US DOE Joint Genome Institute (JGI-PGF)"/>
            <person name="Walter F."/>
            <person name="Albersmeier A."/>
            <person name="Kalinowski J."/>
            <person name="Ruckert C."/>
        </authorList>
    </citation>
    <scope>NUCLEOTIDE SEQUENCE [LARGE SCALE GENOMIC DNA]</scope>
    <source>
        <strain evidence="1 2">CGMCC 4.7206</strain>
    </source>
</reference>
<protein>
    <submittedName>
        <fullName evidence="1">Uncharacterized protein</fullName>
    </submittedName>
</protein>
<name>A0A917KBC2_9PSEU</name>
<gene>
    <name evidence="1" type="ORF">GCM10011581_49670</name>
</gene>
<evidence type="ECO:0000313" key="1">
    <source>
        <dbReference type="EMBL" id="GGJ06770.1"/>
    </source>
</evidence>
<organism evidence="1 2">
    <name type="scientific">Saccharopolyspora thermophila</name>
    <dbReference type="NCBI Taxonomy" id="89367"/>
    <lineage>
        <taxon>Bacteria</taxon>
        <taxon>Bacillati</taxon>
        <taxon>Actinomycetota</taxon>
        <taxon>Actinomycetes</taxon>
        <taxon>Pseudonocardiales</taxon>
        <taxon>Pseudonocardiaceae</taxon>
        <taxon>Saccharopolyspora</taxon>
    </lineage>
</organism>
<proteinExistence type="predicted"/>
<comment type="caution">
    <text evidence="1">The sequence shown here is derived from an EMBL/GenBank/DDBJ whole genome shotgun (WGS) entry which is preliminary data.</text>
</comment>
<sequence length="612" mass="67542">MSAINDRFSGSLSLAGLHPFLSITVLECTETEPAAAFQALLRFLDDAAQEPGQALACQPLTATTFFSDERIDGVGTPEELGFDSIHASTRQLVRPPSWATKQHELLDISHQLTVALRRNRFVAIYGDTPSKERLGRWVDEHPELFRPIPYSFLAGAFVGDQRSLWTRGVHTPRPSKQDSKAMTGLRLQDALDPLGDGDFSVTAAAIDYEPPDPKALVRGRITVSPQWSRISWRATSDFASFVTYVREILEVLDKVLADAPPAWQFGPLPEPEEDLSKVRFAVDVSTEEQPELDGVDEAALRCVEFLRSAQLEVEGKPDTATATLHVTDHGTTSSFLLTPVPAGDGFRFRVQHVAGTPMRAELHGLEDHLRSGNLLRVHYGSGHACNGRTLYRRKVSGMPFRNIELGDFTGFRTTVEKPNGGSSREIHQLIGTPGDTSLFGWVANRYRTGWLLCDDGTGEIADFLHLAADGGLTAIHVKSAASGRSVRRISVGGFEQLTSQAVKNVRLLERDVLADKLRKRVRPWTAAWQNGHRTAPEDFVRALEERMHVTSTHVVLIQPHLSATAVARARQDIAEAKQTSDAYRLQLLDDLLHATRKAITGRCEDMTVFASP</sequence>
<dbReference type="Proteomes" id="UP000597989">
    <property type="component" value="Unassembled WGS sequence"/>
</dbReference>
<accession>A0A917KBC2</accession>
<dbReference type="AlphaFoldDB" id="A0A917KBC2"/>
<evidence type="ECO:0000313" key="2">
    <source>
        <dbReference type="Proteomes" id="UP000597989"/>
    </source>
</evidence>